<comment type="caution">
    <text evidence="2">The sequence shown here is derived from an EMBL/GenBank/DDBJ whole genome shotgun (WGS) entry which is preliminary data.</text>
</comment>
<proteinExistence type="predicted"/>
<dbReference type="EMBL" id="QWIQ01000153">
    <property type="protein sequence ID" value="RMZ03310.1"/>
    <property type="molecule type" value="Genomic_DNA"/>
</dbReference>
<reference evidence="2 3" key="1">
    <citation type="journal article" date="2018" name="BMC Genomics">
        <title>Genomic evidence for intraspecific hybridization in a clonal and extremely halotolerant yeast.</title>
        <authorList>
            <person name="Gostincar C."/>
            <person name="Stajich J.E."/>
            <person name="Zupancic J."/>
            <person name="Zalar P."/>
            <person name="Gunde-Cimerman N."/>
        </authorList>
    </citation>
    <scope>NUCLEOTIDE SEQUENCE [LARGE SCALE GENOMIC DNA]</scope>
    <source>
        <strain evidence="2 3">EXF-171</strain>
    </source>
</reference>
<protein>
    <recommendedName>
        <fullName evidence="4">Transcription and mRNA export factor SUS1</fullName>
    </recommendedName>
</protein>
<dbReference type="GO" id="GO:0005643">
    <property type="term" value="C:nuclear pore"/>
    <property type="evidence" value="ECO:0007669"/>
    <property type="project" value="InterPro"/>
</dbReference>
<evidence type="ECO:0000313" key="3">
    <source>
        <dbReference type="Proteomes" id="UP000281468"/>
    </source>
</evidence>
<dbReference type="GO" id="GO:0003713">
    <property type="term" value="F:transcription coactivator activity"/>
    <property type="evidence" value="ECO:0007669"/>
    <property type="project" value="InterPro"/>
</dbReference>
<gene>
    <name evidence="2" type="ORF">D0862_05705</name>
</gene>
<dbReference type="InterPro" id="IPR018783">
    <property type="entry name" value="TF_ENY2"/>
</dbReference>
<evidence type="ECO:0000256" key="1">
    <source>
        <dbReference type="SAM" id="MobiDB-lite"/>
    </source>
</evidence>
<dbReference type="AlphaFoldDB" id="A0A3M7GQ78"/>
<name>A0A3M7GQ78_HORWE</name>
<evidence type="ECO:0000313" key="2">
    <source>
        <dbReference type="EMBL" id="RMZ03310.1"/>
    </source>
</evidence>
<dbReference type="Proteomes" id="UP000281468">
    <property type="component" value="Unassembled WGS sequence"/>
</dbReference>
<dbReference type="InterPro" id="IPR038212">
    <property type="entry name" value="TF_EnY2_sf"/>
</dbReference>
<feature type="compositionally biased region" description="Polar residues" evidence="1">
    <location>
        <begin position="134"/>
        <end position="146"/>
    </location>
</feature>
<dbReference type="GO" id="GO:0006406">
    <property type="term" value="P:mRNA export from nucleus"/>
    <property type="evidence" value="ECO:0007669"/>
    <property type="project" value="InterPro"/>
</dbReference>
<sequence length="170" mass="18442">MEYISQGDLPSKLKTLAISHTLIPLRIALETAPGRIPQDTLQPRHVCTTMSNKVQVNGASSGVEPALQSQITTALLQNGGVKRIQDTLKQRLDEEGWSENLRTHVTAMFRSGEATTYDDAMAKVLQQIRAGQDDGSNGTHASSLAIPQSAKDSGVEVVRKELMGICEMDK</sequence>
<dbReference type="Gene3D" id="1.10.246.140">
    <property type="match status" value="1"/>
</dbReference>
<evidence type="ECO:0008006" key="4">
    <source>
        <dbReference type="Google" id="ProtNLM"/>
    </source>
</evidence>
<dbReference type="Pfam" id="PF10163">
    <property type="entry name" value="EnY2"/>
    <property type="match status" value="1"/>
</dbReference>
<accession>A0A3M7GQ78</accession>
<dbReference type="GO" id="GO:0000124">
    <property type="term" value="C:SAGA complex"/>
    <property type="evidence" value="ECO:0007669"/>
    <property type="project" value="InterPro"/>
</dbReference>
<feature type="region of interest" description="Disordered" evidence="1">
    <location>
        <begin position="131"/>
        <end position="150"/>
    </location>
</feature>
<organism evidence="2 3">
    <name type="scientific">Hortaea werneckii</name>
    <name type="common">Black yeast</name>
    <name type="synonym">Cladosporium werneckii</name>
    <dbReference type="NCBI Taxonomy" id="91943"/>
    <lineage>
        <taxon>Eukaryota</taxon>
        <taxon>Fungi</taxon>
        <taxon>Dikarya</taxon>
        <taxon>Ascomycota</taxon>
        <taxon>Pezizomycotina</taxon>
        <taxon>Dothideomycetes</taxon>
        <taxon>Dothideomycetidae</taxon>
        <taxon>Mycosphaerellales</taxon>
        <taxon>Teratosphaeriaceae</taxon>
        <taxon>Hortaea</taxon>
    </lineage>
</organism>